<dbReference type="AlphaFoldDB" id="A0A1L9VJ81"/>
<evidence type="ECO:0000256" key="1">
    <source>
        <dbReference type="ARBA" id="ARBA00001971"/>
    </source>
</evidence>
<dbReference type="GO" id="GO:0016705">
    <property type="term" value="F:oxidoreductase activity, acting on paired donors, with incorporation or reduction of molecular oxygen"/>
    <property type="evidence" value="ECO:0007669"/>
    <property type="project" value="InterPro"/>
</dbReference>
<dbReference type="InterPro" id="IPR036396">
    <property type="entry name" value="Cyt_P450_sf"/>
</dbReference>
<dbReference type="InterPro" id="IPR002403">
    <property type="entry name" value="Cyt_P450_E_grp-IV"/>
</dbReference>
<evidence type="ECO:0000256" key="3">
    <source>
        <dbReference type="ARBA" id="ARBA00022617"/>
    </source>
</evidence>
<organism evidence="11 12">
    <name type="scientific">Aspergillus glaucus CBS 516.65</name>
    <dbReference type="NCBI Taxonomy" id="1160497"/>
    <lineage>
        <taxon>Eukaryota</taxon>
        <taxon>Fungi</taxon>
        <taxon>Dikarya</taxon>
        <taxon>Ascomycota</taxon>
        <taxon>Pezizomycotina</taxon>
        <taxon>Eurotiomycetes</taxon>
        <taxon>Eurotiomycetidae</taxon>
        <taxon>Eurotiales</taxon>
        <taxon>Aspergillaceae</taxon>
        <taxon>Aspergillus</taxon>
        <taxon>Aspergillus subgen. Aspergillus</taxon>
    </lineage>
</organism>
<dbReference type="PANTHER" id="PTHR46206:SF2">
    <property type="entry name" value="CYTOCHROME P450 MONOOXYGENASE AUSG-RELATED"/>
    <property type="match status" value="1"/>
</dbReference>
<evidence type="ECO:0000313" key="11">
    <source>
        <dbReference type="EMBL" id="OJJ83986.1"/>
    </source>
</evidence>
<dbReference type="CDD" id="cd11041">
    <property type="entry name" value="CYP503A1-like"/>
    <property type="match status" value="1"/>
</dbReference>
<dbReference type="OrthoDB" id="1844152at2759"/>
<dbReference type="InterPro" id="IPR001128">
    <property type="entry name" value="Cyt_P450"/>
</dbReference>
<evidence type="ECO:0000256" key="10">
    <source>
        <dbReference type="SAM" id="Phobius"/>
    </source>
</evidence>
<dbReference type="STRING" id="1160497.A0A1L9VJ81"/>
<keyword evidence="10" id="KW-0812">Transmembrane</keyword>
<sequence>MAYYQSHTVGFLNKDLSVVHILPTVLLGILVILTWRWMRRPAIPTINSYSGDITLRKAHAEFVSNARGLIKEGIRKFNGPFRIITTLGSRVILPASYTEWLKNCSDLDHQALVHDEYFAAYPGMEGQGIVTDPRKILIDVTKKKLNQNSQCELFHKHLTEALREIWTDDNDWHTVDWSQHAIRFIGRMSASVFVGPQLARDAAWQELTLTSTMNTFMGVRSLRACPAFLRPLVHWFLPELRACRQQLRLARRILQPTFDHRARVRGTSIESHKAEKFNDTIEWLEEIAAGRPYDAAAAQIAFAISAMHTTSELLKQALLDICMHPELIPAIRDEANKAIEESGWTTAGVFKMQLLDSAVKETQRLKPGILANLERKAMRDIVLPNGMTIPRGTNVAVDSSVMWDPTIYPNPSTYDGYRFLRLRQSGNAWAALASTSREHIAFGIGKPICPGRSFASNEVKIALAKILLTYDVRIPEGVKPKVVEIGFEMLSDPDAKLEIRKLLDCKE</sequence>
<protein>
    <recommendedName>
        <fullName evidence="13">Cytochrome P450</fullName>
    </recommendedName>
</protein>
<evidence type="ECO:0000313" key="12">
    <source>
        <dbReference type="Proteomes" id="UP000184300"/>
    </source>
</evidence>
<feature type="transmembrane region" description="Helical" evidence="10">
    <location>
        <begin position="20"/>
        <end position="38"/>
    </location>
</feature>
<dbReference type="GO" id="GO:0020037">
    <property type="term" value="F:heme binding"/>
    <property type="evidence" value="ECO:0007669"/>
    <property type="project" value="InterPro"/>
</dbReference>
<evidence type="ECO:0000256" key="4">
    <source>
        <dbReference type="ARBA" id="ARBA00022723"/>
    </source>
</evidence>
<keyword evidence="4 8" id="KW-0479">Metal-binding</keyword>
<comment type="cofactor">
    <cofactor evidence="1 8">
        <name>heme</name>
        <dbReference type="ChEBI" id="CHEBI:30413"/>
    </cofactor>
</comment>
<dbReference type="GO" id="GO:0004497">
    <property type="term" value="F:monooxygenase activity"/>
    <property type="evidence" value="ECO:0007669"/>
    <property type="project" value="UniProtKB-KW"/>
</dbReference>
<dbReference type="GeneID" id="34466006"/>
<name>A0A1L9VJ81_ASPGL</name>
<evidence type="ECO:0000256" key="8">
    <source>
        <dbReference type="PIRSR" id="PIRSR602403-1"/>
    </source>
</evidence>
<dbReference type="GO" id="GO:0019748">
    <property type="term" value="P:secondary metabolic process"/>
    <property type="evidence" value="ECO:0007669"/>
    <property type="project" value="UniProtKB-ARBA"/>
</dbReference>
<keyword evidence="5 9" id="KW-0560">Oxidoreductase</keyword>
<dbReference type="PROSITE" id="PS00086">
    <property type="entry name" value="CYTOCHROME_P450"/>
    <property type="match status" value="1"/>
</dbReference>
<dbReference type="GO" id="GO:0005506">
    <property type="term" value="F:iron ion binding"/>
    <property type="evidence" value="ECO:0007669"/>
    <property type="project" value="InterPro"/>
</dbReference>
<keyword evidence="6 8" id="KW-0408">Iron</keyword>
<dbReference type="Gene3D" id="1.10.630.10">
    <property type="entry name" value="Cytochrome P450"/>
    <property type="match status" value="1"/>
</dbReference>
<keyword evidence="3 8" id="KW-0349">Heme</keyword>
<dbReference type="VEuPathDB" id="FungiDB:ASPGLDRAFT_74720"/>
<comment type="similarity">
    <text evidence="2 9">Belongs to the cytochrome P450 family.</text>
</comment>
<keyword evidence="12" id="KW-1185">Reference proteome</keyword>
<evidence type="ECO:0000256" key="6">
    <source>
        <dbReference type="ARBA" id="ARBA00023004"/>
    </source>
</evidence>
<reference evidence="12" key="1">
    <citation type="journal article" date="2017" name="Genome Biol.">
        <title>Comparative genomics reveals high biological diversity and specific adaptations in the industrially and medically important fungal genus Aspergillus.</title>
        <authorList>
            <person name="de Vries R.P."/>
            <person name="Riley R."/>
            <person name="Wiebenga A."/>
            <person name="Aguilar-Osorio G."/>
            <person name="Amillis S."/>
            <person name="Uchima C.A."/>
            <person name="Anderluh G."/>
            <person name="Asadollahi M."/>
            <person name="Askin M."/>
            <person name="Barry K."/>
            <person name="Battaglia E."/>
            <person name="Bayram O."/>
            <person name="Benocci T."/>
            <person name="Braus-Stromeyer S.A."/>
            <person name="Caldana C."/>
            <person name="Canovas D."/>
            <person name="Cerqueira G.C."/>
            <person name="Chen F."/>
            <person name="Chen W."/>
            <person name="Choi C."/>
            <person name="Clum A."/>
            <person name="Dos Santos R.A."/>
            <person name="Damasio A.R."/>
            <person name="Diallinas G."/>
            <person name="Emri T."/>
            <person name="Fekete E."/>
            <person name="Flipphi M."/>
            <person name="Freyberg S."/>
            <person name="Gallo A."/>
            <person name="Gournas C."/>
            <person name="Habgood R."/>
            <person name="Hainaut M."/>
            <person name="Harispe M.L."/>
            <person name="Henrissat B."/>
            <person name="Hilden K.S."/>
            <person name="Hope R."/>
            <person name="Hossain A."/>
            <person name="Karabika E."/>
            <person name="Karaffa L."/>
            <person name="Karanyi Z."/>
            <person name="Krasevec N."/>
            <person name="Kuo A."/>
            <person name="Kusch H."/>
            <person name="LaButti K."/>
            <person name="Lagendijk E.L."/>
            <person name="Lapidus A."/>
            <person name="Levasseur A."/>
            <person name="Lindquist E."/>
            <person name="Lipzen A."/>
            <person name="Logrieco A.F."/>
            <person name="MacCabe A."/>
            <person name="Maekelae M.R."/>
            <person name="Malavazi I."/>
            <person name="Melin P."/>
            <person name="Meyer V."/>
            <person name="Mielnichuk N."/>
            <person name="Miskei M."/>
            <person name="Molnar A.P."/>
            <person name="Mule G."/>
            <person name="Ngan C.Y."/>
            <person name="Orejas M."/>
            <person name="Orosz E."/>
            <person name="Ouedraogo J.P."/>
            <person name="Overkamp K.M."/>
            <person name="Park H.-S."/>
            <person name="Perrone G."/>
            <person name="Piumi F."/>
            <person name="Punt P.J."/>
            <person name="Ram A.F."/>
            <person name="Ramon A."/>
            <person name="Rauscher S."/>
            <person name="Record E."/>
            <person name="Riano-Pachon D.M."/>
            <person name="Robert V."/>
            <person name="Roehrig J."/>
            <person name="Ruller R."/>
            <person name="Salamov A."/>
            <person name="Salih N.S."/>
            <person name="Samson R.A."/>
            <person name="Sandor E."/>
            <person name="Sanguinetti M."/>
            <person name="Schuetze T."/>
            <person name="Sepcic K."/>
            <person name="Shelest E."/>
            <person name="Sherlock G."/>
            <person name="Sophianopoulou V."/>
            <person name="Squina F.M."/>
            <person name="Sun H."/>
            <person name="Susca A."/>
            <person name="Todd R.B."/>
            <person name="Tsang A."/>
            <person name="Unkles S.E."/>
            <person name="van de Wiele N."/>
            <person name="van Rossen-Uffink D."/>
            <person name="Oliveira J.V."/>
            <person name="Vesth T.C."/>
            <person name="Visser J."/>
            <person name="Yu J.-H."/>
            <person name="Zhou M."/>
            <person name="Andersen M.R."/>
            <person name="Archer D.B."/>
            <person name="Baker S.E."/>
            <person name="Benoit I."/>
            <person name="Brakhage A.A."/>
            <person name="Braus G.H."/>
            <person name="Fischer R."/>
            <person name="Frisvad J.C."/>
            <person name="Goldman G.H."/>
            <person name="Houbraken J."/>
            <person name="Oakley B."/>
            <person name="Pocsi I."/>
            <person name="Scazzocchio C."/>
            <person name="Seiboth B."/>
            <person name="vanKuyk P.A."/>
            <person name="Wortman J."/>
            <person name="Dyer P.S."/>
            <person name="Grigoriev I.V."/>
        </authorList>
    </citation>
    <scope>NUCLEOTIDE SEQUENCE [LARGE SCALE GENOMIC DNA]</scope>
    <source>
        <strain evidence="12">CBS 516.65</strain>
    </source>
</reference>
<dbReference type="Proteomes" id="UP000184300">
    <property type="component" value="Unassembled WGS sequence"/>
</dbReference>
<dbReference type="PRINTS" id="PR00465">
    <property type="entry name" value="EP450IV"/>
</dbReference>
<accession>A0A1L9VJ81</accession>
<dbReference type="EMBL" id="KV878898">
    <property type="protein sequence ID" value="OJJ83986.1"/>
    <property type="molecule type" value="Genomic_DNA"/>
</dbReference>
<dbReference type="SUPFAM" id="SSF48264">
    <property type="entry name" value="Cytochrome P450"/>
    <property type="match status" value="1"/>
</dbReference>
<dbReference type="RefSeq" id="XP_022400684.1">
    <property type="nucleotide sequence ID" value="XM_022549746.1"/>
</dbReference>
<dbReference type="Pfam" id="PF00067">
    <property type="entry name" value="p450"/>
    <property type="match status" value="1"/>
</dbReference>
<keyword evidence="10" id="KW-1133">Transmembrane helix</keyword>
<evidence type="ECO:0008006" key="13">
    <source>
        <dbReference type="Google" id="ProtNLM"/>
    </source>
</evidence>
<dbReference type="PANTHER" id="PTHR46206">
    <property type="entry name" value="CYTOCHROME P450"/>
    <property type="match status" value="1"/>
</dbReference>
<gene>
    <name evidence="11" type="ORF">ASPGLDRAFT_74720</name>
</gene>
<keyword evidence="10" id="KW-0472">Membrane</keyword>
<keyword evidence="7 9" id="KW-0503">Monooxygenase</keyword>
<evidence type="ECO:0000256" key="7">
    <source>
        <dbReference type="ARBA" id="ARBA00023033"/>
    </source>
</evidence>
<evidence type="ECO:0000256" key="9">
    <source>
        <dbReference type="RuleBase" id="RU000461"/>
    </source>
</evidence>
<evidence type="ECO:0000256" key="5">
    <source>
        <dbReference type="ARBA" id="ARBA00023002"/>
    </source>
</evidence>
<dbReference type="InterPro" id="IPR017972">
    <property type="entry name" value="Cyt_P450_CS"/>
</dbReference>
<proteinExistence type="inferred from homology"/>
<feature type="binding site" description="axial binding residue" evidence="8">
    <location>
        <position position="449"/>
    </location>
    <ligand>
        <name>heme</name>
        <dbReference type="ChEBI" id="CHEBI:30413"/>
    </ligand>
    <ligandPart>
        <name>Fe</name>
        <dbReference type="ChEBI" id="CHEBI:18248"/>
    </ligandPart>
</feature>
<evidence type="ECO:0000256" key="2">
    <source>
        <dbReference type="ARBA" id="ARBA00010617"/>
    </source>
</evidence>